<evidence type="ECO:0000256" key="1">
    <source>
        <dbReference type="SAM" id="Phobius"/>
    </source>
</evidence>
<keyword evidence="1" id="KW-1133">Transmembrane helix</keyword>
<organism evidence="2 3">
    <name type="scientific">Weissella diestrammenae</name>
    <dbReference type="NCBI Taxonomy" id="1162633"/>
    <lineage>
        <taxon>Bacteria</taxon>
        <taxon>Bacillati</taxon>
        <taxon>Bacillota</taxon>
        <taxon>Bacilli</taxon>
        <taxon>Lactobacillales</taxon>
        <taxon>Lactobacillaceae</taxon>
        <taxon>Weissella</taxon>
    </lineage>
</organism>
<dbReference type="KEGG" id="wdi:H9L19_04730"/>
<keyword evidence="1" id="KW-0472">Membrane</keyword>
<dbReference type="AlphaFoldDB" id="A0A7G9T3Q4"/>
<sequence>MNGWVKGLIIFDIVLAGCLTFYIHQHSNLMIDNVRTHQTAKKQAKNRLSTPATQFKAEDLKDTKLKSFQTANDRVKETMDLIVNSDPRQFDSSLKGQVQPSVIQQLKNELTPTVDTAVRTHQDVYVSVINEYNSPLEFYVISQNSEQLNAYEVTYDTGSKLISKFKHYSTADAAFDLKGVNQ</sequence>
<protein>
    <submittedName>
        <fullName evidence="2">Uncharacterized protein</fullName>
    </submittedName>
</protein>
<reference evidence="2 3" key="1">
    <citation type="submission" date="2020-08" db="EMBL/GenBank/DDBJ databases">
        <title>Genome sequence of Weissella diestrammenae KACC 16890T.</title>
        <authorList>
            <person name="Hyun D.-W."/>
            <person name="Bae J.-W."/>
        </authorList>
    </citation>
    <scope>NUCLEOTIDE SEQUENCE [LARGE SCALE GENOMIC DNA]</scope>
    <source>
        <strain evidence="2 3">KACC 16890</strain>
    </source>
</reference>
<keyword evidence="3" id="KW-1185">Reference proteome</keyword>
<accession>A0A7G9T3Q4</accession>
<gene>
    <name evidence="2" type="ORF">H9L19_04730</name>
</gene>
<proteinExistence type="predicted"/>
<keyword evidence="1" id="KW-0812">Transmembrane</keyword>
<feature type="transmembrane region" description="Helical" evidence="1">
    <location>
        <begin position="6"/>
        <end position="23"/>
    </location>
</feature>
<dbReference type="RefSeq" id="WP_187528564.1">
    <property type="nucleotide sequence ID" value="NZ_CP060724.1"/>
</dbReference>
<name>A0A7G9T3Q4_9LACO</name>
<dbReference type="Proteomes" id="UP000515800">
    <property type="component" value="Chromosome"/>
</dbReference>
<evidence type="ECO:0000313" key="2">
    <source>
        <dbReference type="EMBL" id="QNN74729.1"/>
    </source>
</evidence>
<dbReference type="EMBL" id="CP060724">
    <property type="protein sequence ID" value="QNN74729.1"/>
    <property type="molecule type" value="Genomic_DNA"/>
</dbReference>
<evidence type="ECO:0000313" key="3">
    <source>
        <dbReference type="Proteomes" id="UP000515800"/>
    </source>
</evidence>